<evidence type="ECO:0000313" key="2">
    <source>
        <dbReference type="EMBL" id="POS74935.1"/>
    </source>
</evidence>
<comment type="caution">
    <text evidence="2">The sequence shown here is derived from an EMBL/GenBank/DDBJ whole genome shotgun (WGS) entry which is preliminary data.</text>
</comment>
<name>A0A2P5HXF7_DIAHE</name>
<dbReference type="EMBL" id="MAVT02000556">
    <property type="protein sequence ID" value="POS74935.1"/>
    <property type="molecule type" value="Genomic_DNA"/>
</dbReference>
<feature type="region of interest" description="Disordered" evidence="1">
    <location>
        <begin position="1"/>
        <end position="47"/>
    </location>
</feature>
<evidence type="ECO:0000256" key="1">
    <source>
        <dbReference type="SAM" id="MobiDB-lite"/>
    </source>
</evidence>
<accession>A0A2P5HXF7</accession>
<dbReference type="InParanoid" id="A0A2P5HXF7"/>
<evidence type="ECO:0000313" key="3">
    <source>
        <dbReference type="Proteomes" id="UP000094444"/>
    </source>
</evidence>
<proteinExistence type="predicted"/>
<gene>
    <name evidence="2" type="ORF">DHEL01_v206671</name>
</gene>
<keyword evidence="3" id="KW-1185">Reference proteome</keyword>
<dbReference type="Proteomes" id="UP000094444">
    <property type="component" value="Unassembled WGS sequence"/>
</dbReference>
<organism evidence="2 3">
    <name type="scientific">Diaporthe helianthi</name>
    <dbReference type="NCBI Taxonomy" id="158607"/>
    <lineage>
        <taxon>Eukaryota</taxon>
        <taxon>Fungi</taxon>
        <taxon>Dikarya</taxon>
        <taxon>Ascomycota</taxon>
        <taxon>Pezizomycotina</taxon>
        <taxon>Sordariomycetes</taxon>
        <taxon>Sordariomycetidae</taxon>
        <taxon>Diaporthales</taxon>
        <taxon>Diaporthaceae</taxon>
        <taxon>Diaporthe</taxon>
    </lineage>
</organism>
<sequence length="257" mass="28241">MSENEVTYQGEADDSAIPPTQPSPSSFSPISQPVMPAAGPQNAPRPPPPIPVFRYPALFAMLPPLPPPLPVQLTVDAAALADHVALYGMDIGARLAALHHRTTNPADPPSVEELCARVLDAPQQLTSVKYYDLYQGSPNAVALRLLAPRAGPSYGREEFETAYTDQYGNMKVGRKCEGPGCENRNHKDHSRHVAEKHVKDPATALYCPIHGCEQVYYDASRVSEMRGHINGHIRSARDGQGFWMANYWVGLFDLDDW</sequence>
<dbReference type="AlphaFoldDB" id="A0A2P5HXF7"/>
<protein>
    <submittedName>
        <fullName evidence="2">Uncharacterized protein</fullName>
    </submittedName>
</protein>
<dbReference type="OrthoDB" id="10646446at2759"/>
<feature type="compositionally biased region" description="Low complexity" evidence="1">
    <location>
        <begin position="23"/>
        <end position="42"/>
    </location>
</feature>
<reference evidence="2" key="1">
    <citation type="submission" date="2017-09" db="EMBL/GenBank/DDBJ databases">
        <title>Polyketide synthases of a Diaporthe helianthi virulent isolate.</title>
        <authorList>
            <person name="Baroncelli R."/>
        </authorList>
    </citation>
    <scope>NUCLEOTIDE SEQUENCE [LARGE SCALE GENOMIC DNA]</scope>
    <source>
        <strain evidence="2">7/96</strain>
    </source>
</reference>